<name>A0AAD9L2Y2_RIDPI</name>
<organism evidence="2 3">
    <name type="scientific">Ridgeia piscesae</name>
    <name type="common">Tubeworm</name>
    <dbReference type="NCBI Taxonomy" id="27915"/>
    <lineage>
        <taxon>Eukaryota</taxon>
        <taxon>Metazoa</taxon>
        <taxon>Spiralia</taxon>
        <taxon>Lophotrochozoa</taxon>
        <taxon>Annelida</taxon>
        <taxon>Polychaeta</taxon>
        <taxon>Sedentaria</taxon>
        <taxon>Canalipalpata</taxon>
        <taxon>Sabellida</taxon>
        <taxon>Siboglinidae</taxon>
        <taxon>Ridgeia</taxon>
    </lineage>
</organism>
<dbReference type="Proteomes" id="UP001209878">
    <property type="component" value="Unassembled WGS sequence"/>
</dbReference>
<evidence type="ECO:0000313" key="3">
    <source>
        <dbReference type="Proteomes" id="UP001209878"/>
    </source>
</evidence>
<accession>A0AAD9L2Y2</accession>
<evidence type="ECO:0000256" key="1">
    <source>
        <dbReference type="SAM" id="Phobius"/>
    </source>
</evidence>
<keyword evidence="1" id="KW-1133">Transmembrane helix</keyword>
<reference evidence="2" key="1">
    <citation type="journal article" date="2023" name="Mol. Biol. Evol.">
        <title>Third-Generation Sequencing Reveals the Adaptive Role of the Epigenome in Three Deep-Sea Polychaetes.</title>
        <authorList>
            <person name="Perez M."/>
            <person name="Aroh O."/>
            <person name="Sun Y."/>
            <person name="Lan Y."/>
            <person name="Juniper S.K."/>
            <person name="Young C.R."/>
            <person name="Angers B."/>
            <person name="Qian P.Y."/>
        </authorList>
    </citation>
    <scope>NUCLEOTIDE SEQUENCE</scope>
    <source>
        <strain evidence="2">R07B-5</strain>
    </source>
</reference>
<keyword evidence="3" id="KW-1185">Reference proteome</keyword>
<keyword evidence="1" id="KW-0472">Membrane</keyword>
<dbReference type="AlphaFoldDB" id="A0AAD9L2Y2"/>
<protein>
    <submittedName>
        <fullName evidence="2">Uncharacterized protein</fullName>
    </submittedName>
</protein>
<comment type="caution">
    <text evidence="2">The sequence shown here is derived from an EMBL/GenBank/DDBJ whole genome shotgun (WGS) entry which is preliminary data.</text>
</comment>
<proteinExistence type="predicted"/>
<feature type="transmembrane region" description="Helical" evidence="1">
    <location>
        <begin position="29"/>
        <end position="50"/>
    </location>
</feature>
<sequence length="104" mass="11975">MLESLGKAGSYLRVRVADTPPRSQTESSLSSFLTIIFNSCCYFSCMLLCSRRFIFDRRIRIESLTDWWARACECPVATYISCRTVCYYAMYWGSKVFVTSSGQK</sequence>
<dbReference type="EMBL" id="JAODUO010000356">
    <property type="protein sequence ID" value="KAK2182374.1"/>
    <property type="molecule type" value="Genomic_DNA"/>
</dbReference>
<evidence type="ECO:0000313" key="2">
    <source>
        <dbReference type="EMBL" id="KAK2182374.1"/>
    </source>
</evidence>
<gene>
    <name evidence="2" type="ORF">NP493_355g01019</name>
</gene>
<keyword evidence="1" id="KW-0812">Transmembrane</keyword>